<reference evidence="2 3" key="1">
    <citation type="submission" date="2016-10" db="EMBL/GenBank/DDBJ databases">
        <title>Complete genomic sequencing of Lactobacillus helveticus LH99 and comparative genome analysis.</title>
        <authorList>
            <person name="Li N."/>
            <person name="You C."/>
            <person name="Liu Z."/>
        </authorList>
    </citation>
    <scope>NUCLEOTIDE SEQUENCE [LARGE SCALE GENOMIC DNA]</scope>
    <source>
        <strain evidence="2 3">LH99</strain>
    </source>
</reference>
<dbReference type="Pfam" id="PF01381">
    <property type="entry name" value="HTH_3"/>
    <property type="match status" value="1"/>
</dbReference>
<name>A0A386RHK6_LACHE</name>
<dbReference type="Proteomes" id="UP000267794">
    <property type="component" value="Chromosome"/>
</dbReference>
<dbReference type="SUPFAM" id="SSF47413">
    <property type="entry name" value="lambda repressor-like DNA-binding domains"/>
    <property type="match status" value="1"/>
</dbReference>
<dbReference type="NCBIfam" id="TIGR01716">
    <property type="entry name" value="RGG_Cterm"/>
    <property type="match status" value="1"/>
</dbReference>
<accession>A0A386RHK6</accession>
<dbReference type="SMART" id="SM00530">
    <property type="entry name" value="HTH_XRE"/>
    <property type="match status" value="1"/>
</dbReference>
<gene>
    <name evidence="2" type="ORF">BC335_2246</name>
</gene>
<dbReference type="PANTHER" id="PTHR37038">
    <property type="entry name" value="TRANSCRIPTIONAL REGULATOR-RELATED"/>
    <property type="match status" value="1"/>
</dbReference>
<dbReference type="InterPro" id="IPR053163">
    <property type="entry name" value="HTH-type_regulator_Rgg"/>
</dbReference>
<dbReference type="GO" id="GO:0003677">
    <property type="term" value="F:DNA binding"/>
    <property type="evidence" value="ECO:0007669"/>
    <property type="project" value="InterPro"/>
</dbReference>
<dbReference type="InterPro" id="IPR010982">
    <property type="entry name" value="Lambda_DNA-bd_dom_sf"/>
</dbReference>
<evidence type="ECO:0000259" key="1">
    <source>
        <dbReference type="PROSITE" id="PS50943"/>
    </source>
</evidence>
<evidence type="ECO:0000313" key="2">
    <source>
        <dbReference type="EMBL" id="AYE62590.1"/>
    </source>
</evidence>
<dbReference type="InterPro" id="IPR011990">
    <property type="entry name" value="TPR-like_helical_dom_sf"/>
</dbReference>
<dbReference type="Gene3D" id="1.25.40.10">
    <property type="entry name" value="Tetratricopeptide repeat domain"/>
    <property type="match status" value="1"/>
</dbReference>
<sequence length="301" mass="35052">MNENVKNLQICKLRYDMFKYGSFYKDLRKEQEITQTEACQGICSISKLSRWENNQVEVEFSTAIALLKRINITLDEFTERANIEAEFELPDEIVTAIKDEDVPVLRKYAQDHLAKYHASKNILELKNIMLVCNKLLLIEGKNYLTTADIQRIGSYLLHNTVWSKYNITLFANSPFLLNSEIGFKIAMRIVHNFDQVSDLTDNLTIFMGGLSDTVIAFIFKKKLDYAQQLLDELRKIELPPHFMFFDLTLTFLQRGIDYCQTGNEQPVLAIFNNLIQLNCSRHAQKLLEAFKDVKQIWEDNE</sequence>
<proteinExistence type="predicted"/>
<dbReference type="Pfam" id="PF21259">
    <property type="entry name" value="Rgg_C"/>
    <property type="match status" value="1"/>
</dbReference>
<feature type="domain" description="HTH cro/C1-type" evidence="1">
    <location>
        <begin position="25"/>
        <end position="77"/>
    </location>
</feature>
<dbReference type="CDD" id="cd00093">
    <property type="entry name" value="HTH_XRE"/>
    <property type="match status" value="1"/>
</dbReference>
<evidence type="ECO:0000313" key="3">
    <source>
        <dbReference type="Proteomes" id="UP000267794"/>
    </source>
</evidence>
<organism evidence="2 3">
    <name type="scientific">Lactobacillus helveticus</name>
    <name type="common">Lactobacillus suntoryeus</name>
    <dbReference type="NCBI Taxonomy" id="1587"/>
    <lineage>
        <taxon>Bacteria</taxon>
        <taxon>Bacillati</taxon>
        <taxon>Bacillota</taxon>
        <taxon>Bacilli</taxon>
        <taxon>Lactobacillales</taxon>
        <taxon>Lactobacillaceae</taxon>
        <taxon>Lactobacillus</taxon>
    </lineage>
</organism>
<dbReference type="InterPro" id="IPR010057">
    <property type="entry name" value="Transcription_activator_Rgg_C"/>
</dbReference>
<dbReference type="AlphaFoldDB" id="A0A386RHK6"/>
<dbReference type="EMBL" id="CP017982">
    <property type="protein sequence ID" value="AYE62590.1"/>
    <property type="molecule type" value="Genomic_DNA"/>
</dbReference>
<dbReference type="InterPro" id="IPR001387">
    <property type="entry name" value="Cro/C1-type_HTH"/>
</dbReference>
<protein>
    <submittedName>
        <fullName evidence="2">Putative transcription regulator</fullName>
    </submittedName>
</protein>
<dbReference type="PROSITE" id="PS50943">
    <property type="entry name" value="HTH_CROC1"/>
    <property type="match status" value="1"/>
</dbReference>